<evidence type="ECO:0000256" key="5">
    <source>
        <dbReference type="ARBA" id="ARBA00022833"/>
    </source>
</evidence>
<protein>
    <recommendedName>
        <fullName evidence="8">Arsenite methyltransferase</fullName>
        <ecNumber evidence="7">2.1.1.137</ecNumber>
    </recommendedName>
</protein>
<dbReference type="GO" id="GO:0008270">
    <property type="term" value="F:zinc ion binding"/>
    <property type="evidence" value="ECO:0007669"/>
    <property type="project" value="UniProtKB-KW"/>
</dbReference>
<dbReference type="EC" id="2.1.1.137" evidence="7"/>
<dbReference type="PANTHER" id="PTHR43675">
    <property type="entry name" value="ARSENITE METHYLTRANSFERASE"/>
    <property type="match status" value="1"/>
</dbReference>
<feature type="region of interest" description="Disordered" evidence="13">
    <location>
        <begin position="64"/>
        <end position="133"/>
    </location>
</feature>
<feature type="compositionally biased region" description="Pro residues" evidence="13">
    <location>
        <begin position="546"/>
        <end position="556"/>
    </location>
</feature>
<evidence type="ECO:0000313" key="15">
    <source>
        <dbReference type="EMBL" id="KAJ1919476.1"/>
    </source>
</evidence>
<dbReference type="SUPFAM" id="SSF53335">
    <property type="entry name" value="S-adenosyl-L-methionine-dependent methyltransferases"/>
    <property type="match status" value="1"/>
</dbReference>
<sequence>MAPKHFASVWKYFERNEPTGRSKHHRAVCQFCRHELSGQPERMKQHLHRCEKCPLEVLDQFPTEDGKSATGPHNGVSSVHEYCDSDQDSHPHHSHLSGPHDSPGSQQRQAPQHPSQETFSAQKNLGPSVRKRRRSQNFEIAQGLVGIPWDSKGNILPPPTPNRPSEFPAAYTPNHVLRSPSPNMSHQVGPTISPHPTIRDAISKVPLAIRDRYYGCGTPLPMGIEGLRILDLGCGAGRDCYVAAKLVGPTGEVIGLDMTDEQLKVAVEHIPEYQKVLGYQPHLKFIKGYIEFLREASLFPGSIDLCISNKALNLSPNKELVLQGVFDILREGGEFYFSDIYSDRRLPNHVRSHPELMGECLGGALYVEDFKRLCQRVGFIDPRQVGNLVPVRIESPELRDLVGPTQFFSITYRLFKSSRSATILEPTREDYGQVAVYRGTIDGQRARTRFDIDWVFEANRPTPVDGNTAVILSESWLQRHFEVRGDRSHHFGRFVHQQVKHITYEAWEIQDDDAYYPGSQNPSPLININATANRPQPHGQPSSSSSPPPLHPPPPISRYGTSGTFNGGGPWQTGSTISESASFPRLNSFSIKQNKVWPAPNKSPGYHMPVTQSPATSPQFTMSINRIAPAQQQSGLIPIAARPGPLISPPNQSAAHSRPAATATAAINSNNNNHHHTHYSHHISVSRPLSSREGNISNTRSTHQPPITSSYNDNDDTSKSDDPESDNVEDANYRSESRTGSSKGRPSPKMESAAPPPPIPT</sequence>
<dbReference type="Proteomes" id="UP001150538">
    <property type="component" value="Unassembled WGS sequence"/>
</dbReference>
<reference evidence="15" key="1">
    <citation type="submission" date="2022-07" db="EMBL/GenBank/DDBJ databases">
        <title>Phylogenomic reconstructions and comparative analyses of Kickxellomycotina fungi.</title>
        <authorList>
            <person name="Reynolds N.K."/>
            <person name="Stajich J.E."/>
            <person name="Barry K."/>
            <person name="Grigoriev I.V."/>
            <person name="Crous P."/>
            <person name="Smith M.E."/>
        </authorList>
    </citation>
    <scope>NUCLEOTIDE SEQUENCE</scope>
    <source>
        <strain evidence="15">NBRC 100468</strain>
    </source>
</reference>
<dbReference type="Pfam" id="PF02892">
    <property type="entry name" value="zf-BED"/>
    <property type="match status" value="1"/>
</dbReference>
<evidence type="ECO:0000256" key="8">
    <source>
        <dbReference type="ARBA" id="ARBA00034545"/>
    </source>
</evidence>
<feature type="compositionally biased region" description="Low complexity" evidence="13">
    <location>
        <begin position="96"/>
        <end position="105"/>
    </location>
</feature>
<keyword evidence="2" id="KW-0949">S-adenosyl-L-methionine</keyword>
<dbReference type="GO" id="GO:0030791">
    <property type="term" value="F:arsenite methyltransferase activity"/>
    <property type="evidence" value="ECO:0007669"/>
    <property type="project" value="UniProtKB-EC"/>
</dbReference>
<dbReference type="Pfam" id="PF13847">
    <property type="entry name" value="Methyltransf_31"/>
    <property type="match status" value="1"/>
</dbReference>
<dbReference type="EMBL" id="JANBPU010000026">
    <property type="protein sequence ID" value="KAJ1919476.1"/>
    <property type="molecule type" value="Genomic_DNA"/>
</dbReference>
<feature type="compositionally biased region" description="Basic and acidic residues" evidence="13">
    <location>
        <begin position="81"/>
        <end position="91"/>
    </location>
</feature>
<evidence type="ECO:0000256" key="1">
    <source>
        <dbReference type="ARBA" id="ARBA00022679"/>
    </source>
</evidence>
<name>A0A9W8DUQ1_9FUNG</name>
<comment type="catalytic activity">
    <reaction evidence="10">
        <text>arsenic triglutathione + 2 [thioredoxin]-dithiol + 2 S-adenosyl-L-methionine + H2O = dimethylarsinous acid + 2 [thioredoxin]-disulfide + 3 glutathione + 2 S-adenosyl-L-homocysteine + 2 H(+)</text>
        <dbReference type="Rhea" id="RHEA:69464"/>
        <dbReference type="Rhea" id="RHEA-COMP:10698"/>
        <dbReference type="Rhea" id="RHEA-COMP:10700"/>
        <dbReference type="ChEBI" id="CHEBI:15377"/>
        <dbReference type="ChEBI" id="CHEBI:15378"/>
        <dbReference type="ChEBI" id="CHEBI:23808"/>
        <dbReference type="ChEBI" id="CHEBI:29950"/>
        <dbReference type="ChEBI" id="CHEBI:50058"/>
        <dbReference type="ChEBI" id="CHEBI:57856"/>
        <dbReference type="ChEBI" id="CHEBI:57925"/>
        <dbReference type="ChEBI" id="CHEBI:59789"/>
        <dbReference type="ChEBI" id="CHEBI:183640"/>
        <dbReference type="EC" id="2.1.1.137"/>
    </reaction>
</comment>
<feature type="domain" description="BED-type" evidence="14">
    <location>
        <begin position="4"/>
        <end position="57"/>
    </location>
</feature>
<evidence type="ECO:0000256" key="13">
    <source>
        <dbReference type="SAM" id="MobiDB-lite"/>
    </source>
</evidence>
<evidence type="ECO:0000256" key="6">
    <source>
        <dbReference type="ARBA" id="ARBA00034487"/>
    </source>
</evidence>
<evidence type="ECO:0000256" key="10">
    <source>
        <dbReference type="ARBA" id="ARBA00047943"/>
    </source>
</evidence>
<evidence type="ECO:0000256" key="9">
    <source>
        <dbReference type="ARBA" id="ARBA00047941"/>
    </source>
</evidence>
<dbReference type="InterPro" id="IPR029063">
    <property type="entry name" value="SAM-dependent_MTases_sf"/>
</dbReference>
<evidence type="ECO:0000256" key="2">
    <source>
        <dbReference type="ARBA" id="ARBA00022691"/>
    </source>
</evidence>
<comment type="caution">
    <text evidence="15">The sequence shown here is derived from an EMBL/GenBank/DDBJ whole genome shotgun (WGS) entry which is preliminary data.</text>
</comment>
<evidence type="ECO:0000259" key="14">
    <source>
        <dbReference type="PROSITE" id="PS50808"/>
    </source>
</evidence>
<dbReference type="InterPro" id="IPR025714">
    <property type="entry name" value="Methyltranfer_dom"/>
</dbReference>
<gene>
    <name evidence="15" type="ORF">H4219_001947</name>
</gene>
<feature type="compositionally biased region" description="Polar residues" evidence="13">
    <location>
        <begin position="106"/>
        <end position="125"/>
    </location>
</feature>
<dbReference type="AlphaFoldDB" id="A0A9W8DUQ1"/>
<comment type="catalytic activity">
    <reaction evidence="9">
        <text>arsenic triglutathione + [thioredoxin]-dithiol + S-adenosyl-L-methionine + 2 H2O = methylarsonous acid + [thioredoxin]-disulfide + 3 glutathione + S-adenosyl-L-homocysteine + H(+)</text>
        <dbReference type="Rhea" id="RHEA:69460"/>
        <dbReference type="Rhea" id="RHEA-COMP:10698"/>
        <dbReference type="Rhea" id="RHEA-COMP:10700"/>
        <dbReference type="ChEBI" id="CHEBI:15377"/>
        <dbReference type="ChEBI" id="CHEBI:15378"/>
        <dbReference type="ChEBI" id="CHEBI:17826"/>
        <dbReference type="ChEBI" id="CHEBI:29950"/>
        <dbReference type="ChEBI" id="CHEBI:50058"/>
        <dbReference type="ChEBI" id="CHEBI:57856"/>
        <dbReference type="ChEBI" id="CHEBI:57925"/>
        <dbReference type="ChEBI" id="CHEBI:59789"/>
        <dbReference type="ChEBI" id="CHEBI:183640"/>
        <dbReference type="EC" id="2.1.1.137"/>
    </reaction>
</comment>
<comment type="catalytic activity">
    <reaction evidence="11">
        <text>arsenic triglutathione + 3 [thioredoxin]-dithiol + 3 S-adenosyl-L-methionine = trimethylarsine + 3 [thioredoxin]-disulfide + 3 glutathione + 3 S-adenosyl-L-homocysteine + 3 H(+)</text>
        <dbReference type="Rhea" id="RHEA:69432"/>
        <dbReference type="Rhea" id="RHEA-COMP:10698"/>
        <dbReference type="Rhea" id="RHEA-COMP:10700"/>
        <dbReference type="ChEBI" id="CHEBI:15378"/>
        <dbReference type="ChEBI" id="CHEBI:27130"/>
        <dbReference type="ChEBI" id="CHEBI:29950"/>
        <dbReference type="ChEBI" id="CHEBI:50058"/>
        <dbReference type="ChEBI" id="CHEBI:57856"/>
        <dbReference type="ChEBI" id="CHEBI:57925"/>
        <dbReference type="ChEBI" id="CHEBI:59789"/>
        <dbReference type="ChEBI" id="CHEBI:183640"/>
        <dbReference type="EC" id="2.1.1.137"/>
    </reaction>
</comment>
<dbReference type="PROSITE" id="PS50808">
    <property type="entry name" value="ZF_BED"/>
    <property type="match status" value="1"/>
</dbReference>
<evidence type="ECO:0000256" key="7">
    <source>
        <dbReference type="ARBA" id="ARBA00034521"/>
    </source>
</evidence>
<feature type="compositionally biased region" description="Low complexity" evidence="13">
    <location>
        <begin position="535"/>
        <end position="545"/>
    </location>
</feature>
<dbReference type="PANTHER" id="PTHR43675:SF8">
    <property type="entry name" value="ARSENITE METHYLTRANSFERASE"/>
    <property type="match status" value="1"/>
</dbReference>
<feature type="compositionally biased region" description="Polar residues" evidence="13">
    <location>
        <begin position="518"/>
        <end position="534"/>
    </location>
</feature>
<keyword evidence="4 12" id="KW-0863">Zinc-finger</keyword>
<feature type="compositionally biased region" description="Polar residues" evidence="13">
    <location>
        <begin position="687"/>
        <end position="712"/>
    </location>
</feature>
<accession>A0A9W8DUQ1</accession>
<dbReference type="GO" id="GO:0003677">
    <property type="term" value="F:DNA binding"/>
    <property type="evidence" value="ECO:0007669"/>
    <property type="project" value="InterPro"/>
</dbReference>
<keyword evidence="3" id="KW-0479">Metal-binding</keyword>
<dbReference type="OrthoDB" id="8300214at2759"/>
<dbReference type="InterPro" id="IPR003656">
    <property type="entry name" value="Znf_BED"/>
</dbReference>
<dbReference type="CDD" id="cd02440">
    <property type="entry name" value="AdoMet_MTases"/>
    <property type="match status" value="1"/>
</dbReference>
<comment type="similarity">
    <text evidence="6">Belongs to the methyltransferase superfamily. Arsenite methyltransferase family.</text>
</comment>
<feature type="region of interest" description="Disordered" evidence="13">
    <location>
        <begin position="642"/>
        <end position="761"/>
    </location>
</feature>
<organism evidence="15 16">
    <name type="scientific">Mycoemilia scoparia</name>
    <dbReference type="NCBI Taxonomy" id="417184"/>
    <lineage>
        <taxon>Eukaryota</taxon>
        <taxon>Fungi</taxon>
        <taxon>Fungi incertae sedis</taxon>
        <taxon>Zoopagomycota</taxon>
        <taxon>Kickxellomycotina</taxon>
        <taxon>Kickxellomycetes</taxon>
        <taxon>Kickxellales</taxon>
        <taxon>Kickxellaceae</taxon>
        <taxon>Mycoemilia</taxon>
    </lineage>
</organism>
<evidence type="ECO:0000256" key="4">
    <source>
        <dbReference type="ARBA" id="ARBA00022771"/>
    </source>
</evidence>
<feature type="region of interest" description="Disordered" evidence="13">
    <location>
        <begin position="515"/>
        <end position="578"/>
    </location>
</feature>
<evidence type="ECO:0000256" key="3">
    <source>
        <dbReference type="ARBA" id="ARBA00022723"/>
    </source>
</evidence>
<evidence type="ECO:0000256" key="12">
    <source>
        <dbReference type="PROSITE-ProRule" id="PRU00027"/>
    </source>
</evidence>
<evidence type="ECO:0000256" key="11">
    <source>
        <dbReference type="ARBA" id="ARBA00048428"/>
    </source>
</evidence>
<feature type="compositionally biased region" description="Low complexity" evidence="13">
    <location>
        <begin position="653"/>
        <end position="672"/>
    </location>
</feature>
<proteinExistence type="inferred from homology"/>
<keyword evidence="16" id="KW-1185">Reference proteome</keyword>
<keyword evidence="5" id="KW-0862">Zinc</keyword>
<evidence type="ECO:0000313" key="16">
    <source>
        <dbReference type="Proteomes" id="UP001150538"/>
    </source>
</evidence>
<dbReference type="InterPro" id="IPR026669">
    <property type="entry name" value="Arsenite_MeTrfase-like"/>
</dbReference>
<keyword evidence="1" id="KW-0808">Transferase</keyword>
<dbReference type="Gene3D" id="3.40.5.100">
    <property type="match status" value="1"/>
</dbReference>
<dbReference type="Gene3D" id="3.40.50.150">
    <property type="entry name" value="Vaccinia Virus protein VP39"/>
    <property type="match status" value="1"/>
</dbReference>